<dbReference type="PANTHER" id="PTHR45675">
    <property type="entry name" value="MYB TRANSCRIPTION FACTOR-RELATED-RELATED"/>
    <property type="match status" value="1"/>
</dbReference>
<gene>
    <name evidence="9" type="ORF">Adt_37745</name>
</gene>
<dbReference type="FunFam" id="1.10.10.60:FF:000011">
    <property type="entry name" value="Myb transcription factor"/>
    <property type="match status" value="1"/>
</dbReference>
<comment type="caution">
    <text evidence="9">The sequence shown here is derived from an EMBL/GenBank/DDBJ whole genome shotgun (WGS) entry which is preliminary data.</text>
</comment>
<dbReference type="SMART" id="SM00717">
    <property type="entry name" value="SANT"/>
    <property type="match status" value="2"/>
</dbReference>
<evidence type="ECO:0000256" key="3">
    <source>
        <dbReference type="ARBA" id="ARBA00023015"/>
    </source>
</evidence>
<keyword evidence="3" id="KW-0805">Transcription regulation</keyword>
<evidence type="ECO:0000259" key="7">
    <source>
        <dbReference type="PROSITE" id="PS50090"/>
    </source>
</evidence>
<dbReference type="InterPro" id="IPR017930">
    <property type="entry name" value="Myb_dom"/>
</dbReference>
<reference evidence="10" key="1">
    <citation type="submission" date="2024-07" db="EMBL/GenBank/DDBJ databases">
        <title>Two chromosome-level genome assemblies of Korean endemic species Abeliophyllum distichum and Forsythia ovata (Oleaceae).</title>
        <authorList>
            <person name="Jang H."/>
        </authorList>
    </citation>
    <scope>NUCLEOTIDE SEQUENCE [LARGE SCALE GENOMIC DNA]</scope>
</reference>
<dbReference type="FunFam" id="1.10.10.60:FF:000517">
    <property type="entry name" value="MYB-related transcription factor"/>
    <property type="match status" value="1"/>
</dbReference>
<dbReference type="SUPFAM" id="SSF46689">
    <property type="entry name" value="Homeodomain-like"/>
    <property type="match status" value="1"/>
</dbReference>
<dbReference type="CDD" id="cd00167">
    <property type="entry name" value="SANT"/>
    <property type="match status" value="2"/>
</dbReference>
<dbReference type="InterPro" id="IPR001005">
    <property type="entry name" value="SANT/Myb"/>
</dbReference>
<dbReference type="GO" id="GO:0005634">
    <property type="term" value="C:nucleus"/>
    <property type="evidence" value="ECO:0007669"/>
    <property type="project" value="UniProtKB-SubCell"/>
</dbReference>
<keyword evidence="2" id="KW-0677">Repeat</keyword>
<dbReference type="EMBL" id="JBFOLK010000012">
    <property type="protein sequence ID" value="KAL2469609.1"/>
    <property type="molecule type" value="Genomic_DNA"/>
</dbReference>
<keyword evidence="5" id="KW-0804">Transcription</keyword>
<evidence type="ECO:0000256" key="6">
    <source>
        <dbReference type="ARBA" id="ARBA00023242"/>
    </source>
</evidence>
<dbReference type="Pfam" id="PF00249">
    <property type="entry name" value="Myb_DNA-binding"/>
    <property type="match status" value="2"/>
</dbReference>
<dbReference type="PROSITE" id="PS51294">
    <property type="entry name" value="HTH_MYB"/>
    <property type="match status" value="2"/>
</dbReference>
<organism evidence="9 10">
    <name type="scientific">Abeliophyllum distichum</name>
    <dbReference type="NCBI Taxonomy" id="126358"/>
    <lineage>
        <taxon>Eukaryota</taxon>
        <taxon>Viridiplantae</taxon>
        <taxon>Streptophyta</taxon>
        <taxon>Embryophyta</taxon>
        <taxon>Tracheophyta</taxon>
        <taxon>Spermatophyta</taxon>
        <taxon>Magnoliopsida</taxon>
        <taxon>eudicotyledons</taxon>
        <taxon>Gunneridae</taxon>
        <taxon>Pentapetalae</taxon>
        <taxon>asterids</taxon>
        <taxon>lamiids</taxon>
        <taxon>Lamiales</taxon>
        <taxon>Oleaceae</taxon>
        <taxon>Forsythieae</taxon>
        <taxon>Abeliophyllum</taxon>
    </lineage>
</organism>
<dbReference type="Proteomes" id="UP001604336">
    <property type="component" value="Unassembled WGS sequence"/>
</dbReference>
<evidence type="ECO:0000313" key="10">
    <source>
        <dbReference type="Proteomes" id="UP001604336"/>
    </source>
</evidence>
<dbReference type="PANTHER" id="PTHR45675:SF3">
    <property type="entry name" value="OS04G0508500 PROTEIN"/>
    <property type="match status" value="1"/>
</dbReference>
<evidence type="ECO:0000256" key="2">
    <source>
        <dbReference type="ARBA" id="ARBA00022737"/>
    </source>
</evidence>
<name>A0ABD1Q0A2_9LAMI</name>
<feature type="domain" description="Myb-like" evidence="7">
    <location>
        <begin position="64"/>
        <end position="114"/>
    </location>
</feature>
<accession>A0ABD1Q0A2</accession>
<keyword evidence="6" id="KW-0539">Nucleus</keyword>
<feature type="domain" description="HTH myb-type" evidence="8">
    <location>
        <begin position="68"/>
        <end position="118"/>
    </location>
</feature>
<keyword evidence="10" id="KW-1185">Reference proteome</keyword>
<dbReference type="PROSITE" id="PS50090">
    <property type="entry name" value="MYB_LIKE"/>
    <property type="match status" value="2"/>
</dbReference>
<dbReference type="AlphaFoldDB" id="A0ABD1Q0A2"/>
<sequence length="244" mass="28790">MAQHMGWGDMEEGWRKGPWTAEEDRLLIEYVKLHGEGRWNNVARLAGLKRNGKSCRLRWVNYLRPDLKRGQITPHEKSIILELHARWGNRWSTIARSLPGRTDNEIKNYWRTHFKKKGKPSSENVEKSRLRLLKRQQFQLQQQQQYQLLLQQQQQKDEMDMKKIISLLDENDDNNGLPNFPQMREEIIYPNTNDESGFFYSMINGYSTMLETSNEDIMWGGTGLWNLDDFHGNIQVGNAINRAN</sequence>
<dbReference type="GO" id="GO:0003677">
    <property type="term" value="F:DNA binding"/>
    <property type="evidence" value="ECO:0007669"/>
    <property type="project" value="UniProtKB-KW"/>
</dbReference>
<feature type="domain" description="Myb-like" evidence="7">
    <location>
        <begin position="11"/>
        <end position="63"/>
    </location>
</feature>
<dbReference type="Gene3D" id="1.10.10.60">
    <property type="entry name" value="Homeodomain-like"/>
    <property type="match status" value="2"/>
</dbReference>
<evidence type="ECO:0000256" key="4">
    <source>
        <dbReference type="ARBA" id="ARBA00023125"/>
    </source>
</evidence>
<protein>
    <submittedName>
        <fullName evidence="9">Myb domain protein</fullName>
    </submittedName>
</protein>
<dbReference type="InterPro" id="IPR009057">
    <property type="entry name" value="Homeodomain-like_sf"/>
</dbReference>
<evidence type="ECO:0000256" key="5">
    <source>
        <dbReference type="ARBA" id="ARBA00023163"/>
    </source>
</evidence>
<dbReference type="InterPro" id="IPR044676">
    <property type="entry name" value="EOBI/EOBII-like_plant"/>
</dbReference>
<keyword evidence="4" id="KW-0238">DNA-binding</keyword>
<evidence type="ECO:0000256" key="1">
    <source>
        <dbReference type="ARBA" id="ARBA00004123"/>
    </source>
</evidence>
<comment type="subcellular location">
    <subcellularLocation>
        <location evidence="1">Nucleus</location>
    </subcellularLocation>
</comment>
<proteinExistence type="predicted"/>
<feature type="domain" description="HTH myb-type" evidence="8">
    <location>
        <begin position="15"/>
        <end position="67"/>
    </location>
</feature>
<evidence type="ECO:0000259" key="8">
    <source>
        <dbReference type="PROSITE" id="PS51294"/>
    </source>
</evidence>
<evidence type="ECO:0000313" key="9">
    <source>
        <dbReference type="EMBL" id="KAL2469609.1"/>
    </source>
</evidence>